<evidence type="ECO:0000313" key="4">
    <source>
        <dbReference type="Proteomes" id="UP000422989"/>
    </source>
</evidence>
<dbReference type="RefSeq" id="WP_156243008.1">
    <property type="nucleotide sequence ID" value="NZ_BAAAZL010000003.1"/>
</dbReference>
<protein>
    <submittedName>
        <fullName evidence="3">GAF domain-containing protein</fullName>
    </submittedName>
</protein>
<evidence type="ECO:0000256" key="1">
    <source>
        <dbReference type="SAM" id="Phobius"/>
    </source>
</evidence>
<dbReference type="InterPro" id="IPR003018">
    <property type="entry name" value="GAF"/>
</dbReference>
<evidence type="ECO:0000313" key="3">
    <source>
        <dbReference type="EMBL" id="QGU28466.1"/>
    </source>
</evidence>
<reference evidence="3 4" key="1">
    <citation type="submission" date="2018-09" db="EMBL/GenBank/DDBJ databases">
        <title>Whole genome sequencing of Microbacterium oryzae strain MB-10T.</title>
        <authorList>
            <person name="Das S.K."/>
        </authorList>
    </citation>
    <scope>NUCLEOTIDE SEQUENCE [LARGE SCALE GENOMIC DNA]</scope>
    <source>
        <strain evidence="3 4">MB-10</strain>
    </source>
</reference>
<gene>
    <name evidence="3" type="ORF">D7D94_12890</name>
</gene>
<evidence type="ECO:0000259" key="2">
    <source>
        <dbReference type="Pfam" id="PF13185"/>
    </source>
</evidence>
<feature type="domain" description="GAF" evidence="2">
    <location>
        <begin position="144"/>
        <end position="257"/>
    </location>
</feature>
<dbReference type="EMBL" id="CP032550">
    <property type="protein sequence ID" value="QGU28466.1"/>
    <property type="molecule type" value="Genomic_DNA"/>
</dbReference>
<sequence>MLRAIVGLFERAWLHLVTVAATIFLGLSPLHLDGLRHWGAHHQLGNWVIGDWAAGVWLGFLGLCSMAGVFLGVARYEKASRGVQAELMIALRTSLIPVAERFIKLRRPVNADKFEDVVTELTTRCVLFAKKDGDRCDANVYQLSGDRLIRVNRAADTARDEFVKSRKTTPRAVEESHVVDRVKSGELAICEDVQSADSRATLKLADGERNYRSFIAVPILRSDRSVYGMISLNSQKKNGLSDVHLQYLNNVARLIAALDSVNTSSNNANNASVRQNGS</sequence>
<organism evidence="3 4">
    <name type="scientific">Microbacterium oryzae</name>
    <dbReference type="NCBI Taxonomy" id="743009"/>
    <lineage>
        <taxon>Bacteria</taxon>
        <taxon>Bacillati</taxon>
        <taxon>Actinomycetota</taxon>
        <taxon>Actinomycetes</taxon>
        <taxon>Micrococcales</taxon>
        <taxon>Microbacteriaceae</taxon>
        <taxon>Microbacterium</taxon>
    </lineage>
</organism>
<name>A0A6I6DWD7_9MICO</name>
<feature type="transmembrane region" description="Helical" evidence="1">
    <location>
        <begin position="52"/>
        <end position="74"/>
    </location>
</feature>
<dbReference type="OrthoDB" id="5018303at2"/>
<dbReference type="InterPro" id="IPR029016">
    <property type="entry name" value="GAF-like_dom_sf"/>
</dbReference>
<dbReference type="Gene3D" id="3.30.450.40">
    <property type="match status" value="1"/>
</dbReference>
<dbReference type="KEGG" id="moj:D7D94_12890"/>
<feature type="transmembrane region" description="Helical" evidence="1">
    <location>
        <begin position="12"/>
        <end position="32"/>
    </location>
</feature>
<keyword evidence="4" id="KW-1185">Reference proteome</keyword>
<accession>A0A6I6DWD7</accession>
<dbReference type="SUPFAM" id="SSF55781">
    <property type="entry name" value="GAF domain-like"/>
    <property type="match status" value="1"/>
</dbReference>
<proteinExistence type="predicted"/>
<dbReference type="AlphaFoldDB" id="A0A6I6DWD7"/>
<keyword evidence="1" id="KW-0472">Membrane</keyword>
<dbReference type="Pfam" id="PF13185">
    <property type="entry name" value="GAF_2"/>
    <property type="match status" value="1"/>
</dbReference>
<keyword evidence="1" id="KW-1133">Transmembrane helix</keyword>
<keyword evidence="1" id="KW-0812">Transmembrane</keyword>
<dbReference type="Proteomes" id="UP000422989">
    <property type="component" value="Chromosome"/>
</dbReference>